<feature type="domain" description="Kinesin motor" evidence="11">
    <location>
        <begin position="491"/>
        <end position="846"/>
    </location>
</feature>
<evidence type="ECO:0000256" key="4">
    <source>
        <dbReference type="ARBA" id="ARBA00022840"/>
    </source>
</evidence>
<dbReference type="GO" id="GO:0005524">
    <property type="term" value="F:ATP binding"/>
    <property type="evidence" value="ECO:0007669"/>
    <property type="project" value="UniProtKB-UniRule"/>
</dbReference>
<dbReference type="InterPro" id="IPR001752">
    <property type="entry name" value="Kinesin_motor_dom"/>
</dbReference>
<organism evidence="12 13">
    <name type="scientific">Vigna mungo</name>
    <name type="common">Black gram</name>
    <name type="synonym">Phaseolus mungo</name>
    <dbReference type="NCBI Taxonomy" id="3915"/>
    <lineage>
        <taxon>Eukaryota</taxon>
        <taxon>Viridiplantae</taxon>
        <taxon>Streptophyta</taxon>
        <taxon>Embryophyta</taxon>
        <taxon>Tracheophyta</taxon>
        <taxon>Spermatophyta</taxon>
        <taxon>Magnoliopsida</taxon>
        <taxon>eudicotyledons</taxon>
        <taxon>Gunneridae</taxon>
        <taxon>Pentapetalae</taxon>
        <taxon>rosids</taxon>
        <taxon>fabids</taxon>
        <taxon>Fabales</taxon>
        <taxon>Fabaceae</taxon>
        <taxon>Papilionoideae</taxon>
        <taxon>50 kb inversion clade</taxon>
        <taxon>NPAAA clade</taxon>
        <taxon>indigoferoid/millettioid clade</taxon>
        <taxon>Phaseoleae</taxon>
        <taxon>Vigna</taxon>
    </lineage>
</organism>
<comment type="similarity">
    <text evidence="1">Belongs to the TRAFAC class myosin-kinesin ATPase superfamily. Kinesin family. KIN-14 subfamily.</text>
</comment>
<keyword evidence="13" id="KW-1185">Reference proteome</keyword>
<protein>
    <recommendedName>
        <fullName evidence="14">Kinesin-like protein KIN-14J</fullName>
    </recommendedName>
</protein>
<evidence type="ECO:0000256" key="5">
    <source>
        <dbReference type="ARBA" id="ARBA00023054"/>
    </source>
</evidence>
<evidence type="ECO:0000256" key="2">
    <source>
        <dbReference type="ARBA" id="ARBA00022701"/>
    </source>
</evidence>
<dbReference type="InterPro" id="IPR036961">
    <property type="entry name" value="Kinesin_motor_dom_sf"/>
</dbReference>
<name>A0AAQ3PB30_VIGMU</name>
<feature type="compositionally biased region" description="Polar residues" evidence="9">
    <location>
        <begin position="915"/>
        <end position="929"/>
    </location>
</feature>
<evidence type="ECO:0000259" key="11">
    <source>
        <dbReference type="PROSITE" id="PS50067"/>
    </source>
</evidence>
<feature type="region of interest" description="Disordered" evidence="9">
    <location>
        <begin position="895"/>
        <end position="961"/>
    </location>
</feature>
<dbReference type="SUPFAM" id="SSF47576">
    <property type="entry name" value="Calponin-homology domain, CH-domain"/>
    <property type="match status" value="1"/>
</dbReference>
<dbReference type="InterPro" id="IPR027640">
    <property type="entry name" value="Kinesin-like_fam"/>
</dbReference>
<evidence type="ECO:0000256" key="1">
    <source>
        <dbReference type="ARBA" id="ARBA00010899"/>
    </source>
</evidence>
<dbReference type="Proteomes" id="UP001374535">
    <property type="component" value="Chromosome 1"/>
</dbReference>
<keyword evidence="4 7" id="KW-0067">ATP-binding</keyword>
<feature type="coiled-coil region" evidence="8">
    <location>
        <begin position="340"/>
        <end position="403"/>
    </location>
</feature>
<dbReference type="InterPro" id="IPR027417">
    <property type="entry name" value="P-loop_NTPase"/>
</dbReference>
<dbReference type="AlphaFoldDB" id="A0AAQ3PB30"/>
<dbReference type="EMBL" id="CP144700">
    <property type="protein sequence ID" value="WVZ24501.1"/>
    <property type="molecule type" value="Genomic_DNA"/>
</dbReference>
<feature type="compositionally biased region" description="Basic and acidic residues" evidence="9">
    <location>
        <begin position="944"/>
        <end position="961"/>
    </location>
</feature>
<dbReference type="PROSITE" id="PS50067">
    <property type="entry name" value="KINESIN_MOTOR_2"/>
    <property type="match status" value="1"/>
</dbReference>
<keyword evidence="2" id="KW-0493">Microtubule</keyword>
<feature type="compositionally biased region" description="Low complexity" evidence="9">
    <location>
        <begin position="1077"/>
        <end position="1101"/>
    </location>
</feature>
<dbReference type="Gene3D" id="1.10.418.10">
    <property type="entry name" value="Calponin-like domain"/>
    <property type="match status" value="1"/>
</dbReference>
<dbReference type="GO" id="GO:0008017">
    <property type="term" value="F:microtubule binding"/>
    <property type="evidence" value="ECO:0007669"/>
    <property type="project" value="InterPro"/>
</dbReference>
<dbReference type="PRINTS" id="PR00380">
    <property type="entry name" value="KINESINHEAVY"/>
</dbReference>
<dbReference type="InterPro" id="IPR001715">
    <property type="entry name" value="CH_dom"/>
</dbReference>
<evidence type="ECO:0000256" key="9">
    <source>
        <dbReference type="SAM" id="MobiDB-lite"/>
    </source>
</evidence>
<evidence type="ECO:0000256" key="7">
    <source>
        <dbReference type="PROSITE-ProRule" id="PRU00283"/>
    </source>
</evidence>
<dbReference type="GO" id="GO:0007018">
    <property type="term" value="P:microtubule-based movement"/>
    <property type="evidence" value="ECO:0007669"/>
    <property type="project" value="InterPro"/>
</dbReference>
<evidence type="ECO:0000256" key="3">
    <source>
        <dbReference type="ARBA" id="ARBA00022741"/>
    </source>
</evidence>
<dbReference type="PANTHER" id="PTHR47972:SF14">
    <property type="entry name" value="KINESIN-LIKE PROTEIN KIN-14J"/>
    <property type="match status" value="1"/>
</dbReference>
<evidence type="ECO:0000313" key="12">
    <source>
        <dbReference type="EMBL" id="WVZ24501.1"/>
    </source>
</evidence>
<dbReference type="PANTHER" id="PTHR47972">
    <property type="entry name" value="KINESIN-LIKE PROTEIN KLP-3"/>
    <property type="match status" value="1"/>
</dbReference>
<dbReference type="InterPro" id="IPR036872">
    <property type="entry name" value="CH_dom_sf"/>
</dbReference>
<evidence type="ECO:0000259" key="10">
    <source>
        <dbReference type="PROSITE" id="PS50021"/>
    </source>
</evidence>
<feature type="region of interest" description="Disordered" evidence="9">
    <location>
        <begin position="1048"/>
        <end position="1108"/>
    </location>
</feature>
<dbReference type="Gene3D" id="3.40.850.10">
    <property type="entry name" value="Kinesin motor domain"/>
    <property type="match status" value="1"/>
</dbReference>
<dbReference type="SUPFAM" id="SSF52540">
    <property type="entry name" value="P-loop containing nucleoside triphosphate hydrolases"/>
    <property type="match status" value="1"/>
</dbReference>
<evidence type="ECO:0000256" key="6">
    <source>
        <dbReference type="ARBA" id="ARBA00023175"/>
    </source>
</evidence>
<dbReference type="GO" id="GO:0003777">
    <property type="term" value="F:microtubule motor activity"/>
    <property type="evidence" value="ECO:0007669"/>
    <property type="project" value="InterPro"/>
</dbReference>
<evidence type="ECO:0000313" key="13">
    <source>
        <dbReference type="Proteomes" id="UP001374535"/>
    </source>
</evidence>
<dbReference type="SMART" id="SM00129">
    <property type="entry name" value="KISc"/>
    <property type="match status" value="1"/>
</dbReference>
<dbReference type="FunFam" id="3.40.850.10:FF:000044">
    <property type="entry name" value="p-loop containing nucleoside triphosphate hydrolases superfamily protein"/>
    <property type="match status" value="1"/>
</dbReference>
<dbReference type="SMART" id="SM00033">
    <property type="entry name" value="CH"/>
    <property type="match status" value="1"/>
</dbReference>
<keyword evidence="6 7" id="KW-0505">Motor protein</keyword>
<keyword evidence="3 7" id="KW-0547">Nucleotide-binding</keyword>
<reference evidence="12 13" key="1">
    <citation type="journal article" date="2023" name="Life. Sci Alliance">
        <title>Evolutionary insights into 3D genome organization and epigenetic landscape of Vigna mungo.</title>
        <authorList>
            <person name="Junaid A."/>
            <person name="Singh B."/>
            <person name="Bhatia S."/>
        </authorList>
    </citation>
    <scope>NUCLEOTIDE SEQUENCE [LARGE SCALE GENOMIC DNA]</scope>
    <source>
        <strain evidence="12">Urdbean</strain>
    </source>
</reference>
<proteinExistence type="inferred from homology"/>
<evidence type="ECO:0008006" key="14">
    <source>
        <dbReference type="Google" id="ProtNLM"/>
    </source>
</evidence>
<dbReference type="FunFam" id="1.10.418.10:FF:000083">
    <property type="entry name" value="kinesin-like protein KIN-14J isoform X2"/>
    <property type="match status" value="1"/>
</dbReference>
<feature type="domain" description="Calponin-homology (CH)" evidence="10">
    <location>
        <begin position="24"/>
        <end position="126"/>
    </location>
</feature>
<gene>
    <name evidence="12" type="ORF">V8G54_003045</name>
</gene>
<dbReference type="PROSITE" id="PS50021">
    <property type="entry name" value="CH"/>
    <property type="match status" value="1"/>
</dbReference>
<feature type="binding site" evidence="7">
    <location>
        <begin position="575"/>
        <end position="582"/>
    </location>
    <ligand>
        <name>ATP</name>
        <dbReference type="ChEBI" id="CHEBI:30616"/>
    </ligand>
</feature>
<dbReference type="GO" id="GO:0005874">
    <property type="term" value="C:microtubule"/>
    <property type="evidence" value="ECO:0007669"/>
    <property type="project" value="UniProtKB-KW"/>
</dbReference>
<keyword evidence="5 8" id="KW-0175">Coiled coil</keyword>
<dbReference type="Pfam" id="PF00225">
    <property type="entry name" value="Kinesin"/>
    <property type="match status" value="1"/>
</dbReference>
<evidence type="ECO:0000256" key="8">
    <source>
        <dbReference type="SAM" id="Coils"/>
    </source>
</evidence>
<sequence length="1108" mass="124243">MQWEQEGWGKGGINNDNGFHRAGSQQLPSLVKWINAVLPNFNLPLDTSEDELRARLRDGSVLCSILDNLVPGSVKGNGSLNELISVKRFLVALDELGLSGFELSDLEQGSMVPVLQCLETLKTHFSYNAARENIQSCSRKRWDQSNLMSSEESDSCLKDASKFQHAFDGSVGSDGIASVDHTGIKSNELFHLKKGLHVDYSDANFNEVLKLNNLDSVSTQLLFNIGKRILSDIFERKNGDVPQAHRAACLLRKILQVIELRFSNQAESMKNQNYRIKAREGKYQTRIHALETLAVGTTEENEILSSWVQQLKYDLQAEQTKFEEKKRLEEQDFSHLKKEKVRSEIEISALKQDLEIAKRTHEKHVSELELLVAESKAEYEKRIEELKFHLADARKQVKELEAYSESRFLNWKNKEHSYQTIVNFQFGVFQELRASMKSVKDDVIKTKRSYLEEFKYFGTKLKGLAEAAENYHVVLAENRKLYNEVQDLKGNIRVYCRIRPFLPGQNQTHTTIEFVGDDGELVVSNPLKQGKENRKLFKFNKVFGQATSQEEVFKDTQPLIRSVLDGYNVCIFAYGQTGSGKTYTMSGPGLSSKSDWGVNYRALHDLFHISQTRRSSIVYEVGVQMVEIYNEQVRDLLSSNGPQKRYPFPLSIVYCQTHYNNGSLYCFLDLHTLGIWNTTQPNGLAVPDASMHSVNSMADVLELMNTGLMNRATSATALNERSSRSHSVLSVHVRGTDLKTNTLLRGCLHLVDLAGSERVDRSEATGDRLKEAQHINKSLSALGDVIFALSQKSSHVPYRNSKLTQLLQSSLGGQAKTLMFVQLNPDVASYSETVSTLKFAERVSGVELGAARSNKEGRDVRELMEQLVSLKDVIGRKDEEIEQLQLLKANQNGAKNGMISVRHRSSSPRRLSIGTPRNSTRRSGVSSLRVNGKAASDMDNCSEYSDKHSEAGSHQSMDDFRNKSSSLRLKLARDDISQNFNEDTDLLRFGDADSEERLSDISDGGLSMGTETEGSISSIVEYTLFPELEKAAEATPVKDSNTIINLPAESTEKPLMPSRIPKAAQASQKMRTIPSRLSLSKTSSKAPSSIRKPTASSSSSAKPLKRWQ</sequence>
<accession>A0AAQ3PB30</accession>